<dbReference type="InterPro" id="IPR031309">
    <property type="entry name" value="Ribosomal_uL5_C"/>
</dbReference>
<keyword evidence="2" id="KW-0689">Ribosomal protein</keyword>
<dbReference type="Gene3D" id="3.30.1440.10">
    <property type="match status" value="1"/>
</dbReference>
<dbReference type="GO" id="GO:0006412">
    <property type="term" value="P:translation"/>
    <property type="evidence" value="ECO:0007669"/>
    <property type="project" value="InterPro"/>
</dbReference>
<protein>
    <recommendedName>
        <fullName evidence="5">Large ribosomal subunit protein uL5 C-terminal domain-containing protein</fullName>
    </recommendedName>
</protein>
<reference evidence="6 7" key="1">
    <citation type="submission" date="2017-04" db="EMBL/GenBank/DDBJ databases">
        <title>Genome Sequence of the Model Brown-Rot Fungus Postia placenta SB12.</title>
        <authorList>
            <consortium name="DOE Joint Genome Institute"/>
            <person name="Gaskell J."/>
            <person name="Kersten P."/>
            <person name="Larrondo L.F."/>
            <person name="Canessa P."/>
            <person name="Martinez D."/>
            <person name="Hibbett D."/>
            <person name="Schmoll M."/>
            <person name="Kubicek C.P."/>
            <person name="Martinez A.T."/>
            <person name="Yadav J."/>
            <person name="Master E."/>
            <person name="Magnuson J.K."/>
            <person name="James T."/>
            <person name="Yaver D."/>
            <person name="Berka R."/>
            <person name="Labutti K."/>
            <person name="Lipzen A."/>
            <person name="Aerts A."/>
            <person name="Barry K."/>
            <person name="Henrissat B."/>
            <person name="Blanchette R."/>
            <person name="Grigoriev I."/>
            <person name="Cullen D."/>
        </authorList>
    </citation>
    <scope>NUCLEOTIDE SEQUENCE [LARGE SCALE GENOMIC DNA]</scope>
    <source>
        <strain evidence="6 7">MAD-698-R-SB12</strain>
    </source>
</reference>
<dbReference type="OrthoDB" id="539541at2759"/>
<organism evidence="6 7">
    <name type="scientific">Postia placenta MAD-698-R-SB12</name>
    <dbReference type="NCBI Taxonomy" id="670580"/>
    <lineage>
        <taxon>Eukaryota</taxon>
        <taxon>Fungi</taxon>
        <taxon>Dikarya</taxon>
        <taxon>Basidiomycota</taxon>
        <taxon>Agaricomycotina</taxon>
        <taxon>Agaricomycetes</taxon>
        <taxon>Polyporales</taxon>
        <taxon>Adustoporiaceae</taxon>
        <taxon>Rhodonia</taxon>
    </lineage>
</organism>
<dbReference type="RefSeq" id="XP_024333991.1">
    <property type="nucleotide sequence ID" value="XM_024477966.1"/>
</dbReference>
<sequence length="300" mass="33431">MSAAVARAPRHVAPAVAQSIRPTRVPPKIRKPLQKDEKGLPIPHTNIIVRDTHSCRLADHYYNTVRDDIMYMTYRHESSRKAARVIRPKYDPNDPYTKHRYNPPVGGDQYFKRPPPPVTVDNVIQLERIQIHSMIKEALTSRSNLLGPIMAFRAISGESERSGNQRSAGGVEIVRGRKNIGGWVRPGQPVGVKVDLVGPKMYDFLGMLVEFVFPRLREFPGLLMPGPSTQLSIPSEATGVVSFGLPPEAMSLFPQIEVNLDAYPKTYGLHIHFITNATGVGAQNRARALLSGFQVPFARR</sequence>
<feature type="compositionally biased region" description="Low complexity" evidence="4">
    <location>
        <begin position="1"/>
        <end position="17"/>
    </location>
</feature>
<dbReference type="AlphaFoldDB" id="A0A1X6ML88"/>
<dbReference type="Pfam" id="PF00673">
    <property type="entry name" value="Ribosomal_L5_C"/>
    <property type="match status" value="1"/>
</dbReference>
<dbReference type="PANTHER" id="PTHR11994">
    <property type="entry name" value="60S RIBOSOMAL PROTEIN L11-RELATED"/>
    <property type="match status" value="1"/>
</dbReference>
<evidence type="ECO:0000256" key="3">
    <source>
        <dbReference type="ARBA" id="ARBA00023274"/>
    </source>
</evidence>
<feature type="region of interest" description="Disordered" evidence="4">
    <location>
        <begin position="88"/>
        <end position="111"/>
    </location>
</feature>
<evidence type="ECO:0000256" key="2">
    <source>
        <dbReference type="ARBA" id="ARBA00022980"/>
    </source>
</evidence>
<dbReference type="InterPro" id="IPR022803">
    <property type="entry name" value="Ribosomal_uL5_dom_sf"/>
</dbReference>
<dbReference type="GO" id="GO:1990904">
    <property type="term" value="C:ribonucleoprotein complex"/>
    <property type="evidence" value="ECO:0007669"/>
    <property type="project" value="UniProtKB-KW"/>
</dbReference>
<accession>A0A1X6ML88</accession>
<dbReference type="InterPro" id="IPR002132">
    <property type="entry name" value="Ribosomal_uL5"/>
</dbReference>
<keyword evidence="3" id="KW-0687">Ribonucleoprotein</keyword>
<evidence type="ECO:0000259" key="5">
    <source>
        <dbReference type="Pfam" id="PF00673"/>
    </source>
</evidence>
<comment type="similarity">
    <text evidence="1">Belongs to the universal ribosomal protein uL5 family.</text>
</comment>
<evidence type="ECO:0000256" key="4">
    <source>
        <dbReference type="SAM" id="MobiDB-lite"/>
    </source>
</evidence>
<name>A0A1X6ML88_9APHY</name>
<dbReference type="GeneID" id="36322916"/>
<dbReference type="GO" id="GO:0005840">
    <property type="term" value="C:ribosome"/>
    <property type="evidence" value="ECO:0007669"/>
    <property type="project" value="UniProtKB-KW"/>
</dbReference>
<gene>
    <name evidence="6" type="ORF">POSPLADRAFT_1041735</name>
</gene>
<dbReference type="EMBL" id="KZ110609">
    <property type="protein sequence ID" value="OSX57197.1"/>
    <property type="molecule type" value="Genomic_DNA"/>
</dbReference>
<feature type="region of interest" description="Disordered" evidence="4">
    <location>
        <begin position="1"/>
        <end position="24"/>
    </location>
</feature>
<dbReference type="GO" id="GO:0003735">
    <property type="term" value="F:structural constituent of ribosome"/>
    <property type="evidence" value="ECO:0007669"/>
    <property type="project" value="InterPro"/>
</dbReference>
<dbReference type="STRING" id="670580.A0A1X6ML88"/>
<dbReference type="SUPFAM" id="SSF55282">
    <property type="entry name" value="RL5-like"/>
    <property type="match status" value="1"/>
</dbReference>
<dbReference type="Proteomes" id="UP000194127">
    <property type="component" value="Unassembled WGS sequence"/>
</dbReference>
<evidence type="ECO:0000313" key="7">
    <source>
        <dbReference type="Proteomes" id="UP000194127"/>
    </source>
</evidence>
<evidence type="ECO:0000256" key="1">
    <source>
        <dbReference type="ARBA" id="ARBA00008553"/>
    </source>
</evidence>
<proteinExistence type="inferred from homology"/>
<feature type="domain" description="Large ribosomal subunit protein uL5 C-terminal" evidence="5">
    <location>
        <begin position="189"/>
        <end position="297"/>
    </location>
</feature>
<evidence type="ECO:0000313" key="6">
    <source>
        <dbReference type="EMBL" id="OSX57197.1"/>
    </source>
</evidence>
<keyword evidence="7" id="KW-1185">Reference proteome</keyword>